<dbReference type="GeneID" id="33570680"/>
<comment type="caution">
    <text evidence="2">The sequence shown here is derived from an EMBL/GenBank/DDBJ whole genome shotgun (WGS) entry which is preliminary data.</text>
</comment>
<evidence type="ECO:0000313" key="3">
    <source>
        <dbReference type="Proteomes" id="UP000193648"/>
    </source>
</evidence>
<feature type="compositionally biased region" description="Polar residues" evidence="1">
    <location>
        <begin position="142"/>
        <end position="155"/>
    </location>
</feature>
<name>A0A1Y2GMD1_9FUNG</name>
<proteinExistence type="predicted"/>
<dbReference type="EMBL" id="MCFF01000021">
    <property type="protein sequence ID" value="ORZ14267.1"/>
    <property type="molecule type" value="Genomic_DNA"/>
</dbReference>
<gene>
    <name evidence="2" type="ORF">BCR41DRAFT_396763</name>
</gene>
<dbReference type="RefSeq" id="XP_021880745.1">
    <property type="nucleotide sequence ID" value="XM_022028837.1"/>
</dbReference>
<feature type="region of interest" description="Disordered" evidence="1">
    <location>
        <begin position="211"/>
        <end position="251"/>
    </location>
</feature>
<feature type="region of interest" description="Disordered" evidence="1">
    <location>
        <begin position="131"/>
        <end position="155"/>
    </location>
</feature>
<organism evidence="2 3">
    <name type="scientific">Lobosporangium transversale</name>
    <dbReference type="NCBI Taxonomy" id="64571"/>
    <lineage>
        <taxon>Eukaryota</taxon>
        <taxon>Fungi</taxon>
        <taxon>Fungi incertae sedis</taxon>
        <taxon>Mucoromycota</taxon>
        <taxon>Mortierellomycotina</taxon>
        <taxon>Mortierellomycetes</taxon>
        <taxon>Mortierellales</taxon>
        <taxon>Mortierellaceae</taxon>
        <taxon>Lobosporangium</taxon>
    </lineage>
</organism>
<dbReference type="OrthoDB" id="2420351at2759"/>
<accession>A0A1Y2GMD1</accession>
<dbReference type="Proteomes" id="UP000193648">
    <property type="component" value="Unassembled WGS sequence"/>
</dbReference>
<feature type="compositionally biased region" description="Low complexity" evidence="1">
    <location>
        <begin position="227"/>
        <end position="242"/>
    </location>
</feature>
<evidence type="ECO:0000313" key="2">
    <source>
        <dbReference type="EMBL" id="ORZ14267.1"/>
    </source>
</evidence>
<sequence>MTAPDSDPPISPPASPLFSLPRIPYFFTITPYPLSTVATAALSLPSCHSAQQQSLLRMKRRHNSSDSGYRGLHYPADHVNDTEIPTYARHGGYNRQQQIQPDGQEEYIEPIEPGADNIEGRVLKKMRGIKLDSESPPLDNVDTPNQQISGKYQQQSDVSRMIKVFGPIKISTRASAAKPPESLSQTNIIEPAAYSDMNSLLHQMHAARFGIPSDLSEDSGPPLDPTQEQQQVYQQDQQNQYESQHRLPTSRTSFASNTTWNQTHRFVPVSRQAIEEDDEMVDVQEISQQNNDFQQLPTQYVQQGYMLEDQYHHLAQPSSQQRPQDEHINNSSVYQNINAQLRAAFLARAERYR</sequence>
<dbReference type="InParanoid" id="A0A1Y2GMD1"/>
<keyword evidence="3" id="KW-1185">Reference proteome</keyword>
<protein>
    <submittedName>
        <fullName evidence="2">Uncharacterized protein</fullName>
    </submittedName>
</protein>
<reference evidence="2 3" key="1">
    <citation type="submission" date="2016-07" db="EMBL/GenBank/DDBJ databases">
        <title>Pervasive Adenine N6-methylation of Active Genes in Fungi.</title>
        <authorList>
            <consortium name="DOE Joint Genome Institute"/>
            <person name="Mondo S.J."/>
            <person name="Dannebaum R.O."/>
            <person name="Kuo R.C."/>
            <person name="Labutti K."/>
            <person name="Haridas S."/>
            <person name="Kuo A."/>
            <person name="Salamov A."/>
            <person name="Ahrendt S.R."/>
            <person name="Lipzen A."/>
            <person name="Sullivan W."/>
            <person name="Andreopoulos W.B."/>
            <person name="Clum A."/>
            <person name="Lindquist E."/>
            <person name="Daum C."/>
            <person name="Ramamoorthy G.K."/>
            <person name="Gryganskyi A."/>
            <person name="Culley D."/>
            <person name="Magnuson J.K."/>
            <person name="James T.Y."/>
            <person name="O'Malley M.A."/>
            <person name="Stajich J.E."/>
            <person name="Spatafora J.W."/>
            <person name="Visel A."/>
            <person name="Grigoriev I.V."/>
        </authorList>
    </citation>
    <scope>NUCLEOTIDE SEQUENCE [LARGE SCALE GENOMIC DNA]</scope>
    <source>
        <strain evidence="2 3">NRRL 3116</strain>
    </source>
</reference>
<dbReference type="AlphaFoldDB" id="A0A1Y2GMD1"/>
<evidence type="ECO:0000256" key="1">
    <source>
        <dbReference type="SAM" id="MobiDB-lite"/>
    </source>
</evidence>